<evidence type="ECO:0000259" key="1">
    <source>
        <dbReference type="Pfam" id="PF00534"/>
    </source>
</evidence>
<dbReference type="Gene3D" id="3.40.50.2000">
    <property type="entry name" value="Glycogen Phosphorylase B"/>
    <property type="match status" value="2"/>
</dbReference>
<dbReference type="Proteomes" id="UP000315385">
    <property type="component" value="Unassembled WGS sequence"/>
</dbReference>
<dbReference type="Pfam" id="PF13439">
    <property type="entry name" value="Glyco_transf_4"/>
    <property type="match status" value="1"/>
</dbReference>
<keyword evidence="4" id="KW-1185">Reference proteome</keyword>
<reference evidence="3 4" key="1">
    <citation type="submission" date="2019-02" db="EMBL/GenBank/DDBJ databases">
        <title>Halonotius sp. a new haloqrchaeon isolated from saline water.</title>
        <authorList>
            <person name="Duran-Viseras A."/>
            <person name="Sanchez-Porro C."/>
            <person name="Ventosa A."/>
        </authorList>
    </citation>
    <scope>NUCLEOTIDE SEQUENCE [LARGE SCALE GENOMIC DNA]</scope>
    <source>
        <strain evidence="3 4">F9-27</strain>
    </source>
</reference>
<name>A0A544QN25_9EURY</name>
<protein>
    <submittedName>
        <fullName evidence="3">Glycosyltransferase</fullName>
    </submittedName>
</protein>
<accession>A0A544QN25</accession>
<evidence type="ECO:0000313" key="4">
    <source>
        <dbReference type="Proteomes" id="UP000315385"/>
    </source>
</evidence>
<gene>
    <name evidence="3" type="ORF">EWF95_07095</name>
</gene>
<dbReference type="GO" id="GO:0016757">
    <property type="term" value="F:glycosyltransferase activity"/>
    <property type="evidence" value="ECO:0007669"/>
    <property type="project" value="InterPro"/>
</dbReference>
<feature type="domain" description="Glycosyltransferase subfamily 4-like N-terminal" evidence="2">
    <location>
        <begin position="35"/>
        <end position="136"/>
    </location>
</feature>
<proteinExistence type="predicted"/>
<dbReference type="OrthoDB" id="193395at2157"/>
<dbReference type="SUPFAM" id="SSF53756">
    <property type="entry name" value="UDP-Glycosyltransferase/glycogen phosphorylase"/>
    <property type="match status" value="1"/>
</dbReference>
<evidence type="ECO:0000313" key="3">
    <source>
        <dbReference type="EMBL" id="TQQ80255.1"/>
    </source>
</evidence>
<sequence length="304" mass="33989">MNVLSLVTYPKGFYTEEIAALRAKNVSVDVVDISGLETNDSRSIRNYLDFYRDVLGKTLGDYDLVHANYGLTAPFALAQRHRPIVLSLWGSDLMGSLDWVSKESARFCDEVIVMSEEMERDLGCDAHVIPHGVDFETFRPMEQRDARESIGWDPDGTYVLFPYDPARDVKNYPLAERVVEAVQQELGSEIELRAVFNVDHEDVPLYMNAADALLLTSRREGFPNSVKEALACNLPVVATDVGGIRTRLDAVTNSYSCGTERELISRLSDVLASGDRSDGRQQAADLSVDRSTDRILDVYRQALQ</sequence>
<dbReference type="AlphaFoldDB" id="A0A544QN25"/>
<feature type="domain" description="Glycosyl transferase family 1" evidence="1">
    <location>
        <begin position="184"/>
        <end position="246"/>
    </location>
</feature>
<keyword evidence="3" id="KW-0808">Transferase</keyword>
<dbReference type="InterPro" id="IPR001296">
    <property type="entry name" value="Glyco_trans_1"/>
</dbReference>
<dbReference type="EMBL" id="SESI01000002">
    <property type="protein sequence ID" value="TQQ80255.1"/>
    <property type="molecule type" value="Genomic_DNA"/>
</dbReference>
<dbReference type="InterPro" id="IPR028098">
    <property type="entry name" value="Glyco_trans_4-like_N"/>
</dbReference>
<organism evidence="3 4">
    <name type="scientific">Halonotius roseus</name>
    <dbReference type="NCBI Taxonomy" id="2511997"/>
    <lineage>
        <taxon>Archaea</taxon>
        <taxon>Methanobacteriati</taxon>
        <taxon>Methanobacteriota</taxon>
        <taxon>Stenosarchaea group</taxon>
        <taxon>Halobacteria</taxon>
        <taxon>Halobacteriales</taxon>
        <taxon>Haloferacaceae</taxon>
        <taxon>Halonotius</taxon>
    </lineage>
</organism>
<dbReference type="Pfam" id="PF00534">
    <property type="entry name" value="Glycos_transf_1"/>
    <property type="match status" value="1"/>
</dbReference>
<comment type="caution">
    <text evidence="3">The sequence shown here is derived from an EMBL/GenBank/DDBJ whole genome shotgun (WGS) entry which is preliminary data.</text>
</comment>
<dbReference type="PANTHER" id="PTHR12526">
    <property type="entry name" value="GLYCOSYLTRANSFERASE"/>
    <property type="match status" value="1"/>
</dbReference>
<evidence type="ECO:0000259" key="2">
    <source>
        <dbReference type="Pfam" id="PF13439"/>
    </source>
</evidence>
<dbReference type="RefSeq" id="WP_142443377.1">
    <property type="nucleotide sequence ID" value="NZ_SESI01000002.1"/>
</dbReference>